<comment type="caution">
    <text evidence="1">The sequence shown here is derived from an EMBL/GenBank/DDBJ whole genome shotgun (WGS) entry which is preliminary data.</text>
</comment>
<organism evidence="1 2">
    <name type="scientific">Blastomyces silverae</name>
    <dbReference type="NCBI Taxonomy" id="2060906"/>
    <lineage>
        <taxon>Eukaryota</taxon>
        <taxon>Fungi</taxon>
        <taxon>Dikarya</taxon>
        <taxon>Ascomycota</taxon>
        <taxon>Pezizomycotina</taxon>
        <taxon>Eurotiomycetes</taxon>
        <taxon>Eurotiomycetidae</taxon>
        <taxon>Onygenales</taxon>
        <taxon>Ajellomycetaceae</taxon>
        <taxon>Blastomyces</taxon>
    </lineage>
</organism>
<dbReference type="EMBL" id="LDEV01001147">
    <property type="protein sequence ID" value="KLJ12174.1"/>
    <property type="molecule type" value="Genomic_DNA"/>
</dbReference>
<proteinExistence type="predicted"/>
<evidence type="ECO:0000313" key="1">
    <source>
        <dbReference type="EMBL" id="KLJ12174.1"/>
    </source>
</evidence>
<reference evidence="2" key="1">
    <citation type="journal article" date="2015" name="PLoS Genet.">
        <title>The dynamic genome and transcriptome of the human fungal pathogen Blastomyces and close relative Emmonsia.</title>
        <authorList>
            <person name="Munoz J.F."/>
            <person name="Gauthier G.M."/>
            <person name="Desjardins C.A."/>
            <person name="Gallo J.E."/>
            <person name="Holder J."/>
            <person name="Sullivan T.D."/>
            <person name="Marty A.J."/>
            <person name="Carmen J.C."/>
            <person name="Chen Z."/>
            <person name="Ding L."/>
            <person name="Gujja S."/>
            <person name="Magrini V."/>
            <person name="Misas E."/>
            <person name="Mitreva M."/>
            <person name="Priest M."/>
            <person name="Saif S."/>
            <person name="Whiston E.A."/>
            <person name="Young S."/>
            <person name="Zeng Q."/>
            <person name="Goldman W.E."/>
            <person name="Mardis E.R."/>
            <person name="Taylor J.W."/>
            <person name="McEwen J.G."/>
            <person name="Clay O.K."/>
            <person name="Klein B.S."/>
            <person name="Cuomo C.A."/>
        </authorList>
    </citation>
    <scope>NUCLEOTIDE SEQUENCE [LARGE SCALE GENOMIC DNA]</scope>
    <source>
        <strain evidence="2">UAMH 139</strain>
    </source>
</reference>
<gene>
    <name evidence="1" type="ORF">EMPG_09602</name>
</gene>
<accession>A0A0H1BKW3</accession>
<protein>
    <submittedName>
        <fullName evidence="1">Uncharacterized protein</fullName>
    </submittedName>
</protein>
<dbReference type="Proteomes" id="UP000053573">
    <property type="component" value="Unassembled WGS sequence"/>
</dbReference>
<dbReference type="AlphaFoldDB" id="A0A0H1BKW3"/>
<evidence type="ECO:0000313" key="2">
    <source>
        <dbReference type="Proteomes" id="UP000053573"/>
    </source>
</evidence>
<sequence length="92" mass="10258">MLLMWSPAHYFGFIRLGCLAGRILNSILRQGIILMSWFSAQLAGEGAIQAPKQLLASKNFDSDLHKPLHDFKSVLQRCLLLPSTRPCGTLPH</sequence>
<keyword evidence="2" id="KW-1185">Reference proteome</keyword>
<name>A0A0H1BKW3_9EURO</name>